<dbReference type="PROSITE" id="PS50268">
    <property type="entry name" value="CADHERIN_2"/>
    <property type="match status" value="7"/>
</dbReference>
<reference evidence="25" key="1">
    <citation type="submission" date="2018-05" db="EMBL/GenBank/DDBJ databases">
        <authorList>
            <person name="Pedro S.L.S."/>
            <person name="Freitas R.C."/>
            <person name="Barreto A.S."/>
            <person name="Lima A.O.S."/>
        </authorList>
    </citation>
    <scope>NUCLEOTIDE SEQUENCE</scope>
    <source>
        <strain evidence="25">BP203</strain>
        <tissue evidence="25">Muscle</tissue>
    </source>
</reference>
<dbReference type="InterPro" id="IPR020894">
    <property type="entry name" value="Cadherin_CS"/>
</dbReference>
<dbReference type="Pfam" id="PF23592">
    <property type="entry name" value="Cadherin_CELSR2_9th"/>
    <property type="match status" value="1"/>
</dbReference>
<feature type="compositionally biased region" description="Basic and acidic residues" evidence="18">
    <location>
        <begin position="2273"/>
        <end position="2290"/>
    </location>
</feature>
<evidence type="ECO:0000256" key="5">
    <source>
        <dbReference type="ARBA" id="ARBA00022536"/>
    </source>
</evidence>
<dbReference type="Gene3D" id="1.20.1070.10">
    <property type="entry name" value="Rhodopsin 7-helix transmembrane proteins"/>
    <property type="match status" value="1"/>
</dbReference>
<dbReference type="Pfam" id="PF00002">
    <property type="entry name" value="7tm_2"/>
    <property type="match status" value="1"/>
</dbReference>
<feature type="domain" description="Cadherin" evidence="24">
    <location>
        <begin position="563"/>
        <end position="664"/>
    </location>
</feature>
<evidence type="ECO:0000256" key="15">
    <source>
        <dbReference type="ARBA" id="ARBA00023292"/>
    </source>
</evidence>
<feature type="region of interest" description="Disordered" evidence="18">
    <location>
        <begin position="2258"/>
        <end position="2416"/>
    </location>
</feature>
<feature type="transmembrane region" description="Helical" evidence="19">
    <location>
        <begin position="1866"/>
        <end position="1886"/>
    </location>
</feature>
<feature type="compositionally biased region" description="Low complexity" evidence="18">
    <location>
        <begin position="2347"/>
        <end position="2370"/>
    </location>
</feature>
<dbReference type="InterPro" id="IPR015919">
    <property type="entry name" value="Cadherin-like_sf"/>
</dbReference>
<comment type="subcellular location">
    <subcellularLocation>
        <location evidence="2">Cell membrane</location>
        <topology evidence="2">Multi-pass membrane protein</topology>
    </subcellularLocation>
</comment>
<evidence type="ECO:0000256" key="2">
    <source>
        <dbReference type="ARBA" id="ARBA00004651"/>
    </source>
</evidence>
<dbReference type="Pfam" id="PF16489">
    <property type="entry name" value="GAIN"/>
    <property type="match status" value="1"/>
</dbReference>
<gene>
    <name evidence="25" type="ORF">BU61_3537</name>
</gene>
<dbReference type="PANTHER" id="PTHR24026">
    <property type="entry name" value="FAT ATYPICAL CADHERIN-RELATED"/>
    <property type="match status" value="1"/>
</dbReference>
<dbReference type="Gene3D" id="2.10.25.10">
    <property type="entry name" value="Laminin"/>
    <property type="match status" value="6"/>
</dbReference>
<dbReference type="SUPFAM" id="SSF49313">
    <property type="entry name" value="Cadherin-like"/>
    <property type="match status" value="7"/>
</dbReference>
<comment type="function">
    <text evidence="1">Receptor that may have an important role in cell/cell signaling during nervous system formation.</text>
</comment>
<protein>
    <submittedName>
        <fullName evidence="25">Cadherin EGF LAG seven-pass G-type receptor 3</fullName>
    </submittedName>
</protein>
<dbReference type="InterPro" id="IPR002049">
    <property type="entry name" value="LE_dom"/>
</dbReference>
<dbReference type="InterPro" id="IPR017981">
    <property type="entry name" value="GPCR_2-like_7TM"/>
</dbReference>
<keyword evidence="4" id="KW-1003">Cell membrane</keyword>
<dbReference type="PROSITE" id="PS50221">
    <property type="entry name" value="GAIN_B"/>
    <property type="match status" value="1"/>
</dbReference>
<keyword evidence="7" id="KW-0732">Signal</keyword>
<evidence type="ECO:0000256" key="16">
    <source>
        <dbReference type="PROSITE-ProRule" id="PRU00043"/>
    </source>
</evidence>
<dbReference type="InterPro" id="IPR000832">
    <property type="entry name" value="GPCR_2_secretin-like"/>
</dbReference>
<evidence type="ECO:0000313" key="25">
    <source>
        <dbReference type="EMBL" id="NIG59918.1"/>
    </source>
</evidence>
<dbReference type="PROSITE" id="PS00232">
    <property type="entry name" value="CADHERIN_1"/>
    <property type="match status" value="5"/>
</dbReference>
<feature type="domain" description="Cadherin" evidence="24">
    <location>
        <begin position="252"/>
        <end position="353"/>
    </location>
</feature>
<dbReference type="PROSITE" id="PS50025">
    <property type="entry name" value="LAM_G_DOMAIN"/>
    <property type="match status" value="1"/>
</dbReference>
<dbReference type="InterPro" id="IPR002126">
    <property type="entry name" value="Cadherin-like_dom"/>
</dbReference>
<dbReference type="CDD" id="cd00054">
    <property type="entry name" value="EGF_CA"/>
    <property type="match status" value="5"/>
</dbReference>
<evidence type="ECO:0000256" key="17">
    <source>
        <dbReference type="PROSITE-ProRule" id="PRU00076"/>
    </source>
</evidence>
<dbReference type="InterPro" id="IPR013320">
    <property type="entry name" value="ConA-like_dom_sf"/>
</dbReference>
<accession>A0ABX0S4B1</accession>
<keyword evidence="5 17" id="KW-0245">EGF-like domain</keyword>
<dbReference type="Gene3D" id="2.60.120.200">
    <property type="match status" value="2"/>
</dbReference>
<feature type="compositionally biased region" description="Low complexity" evidence="18">
    <location>
        <begin position="1655"/>
        <end position="1669"/>
    </location>
</feature>
<dbReference type="PRINTS" id="PR00205">
    <property type="entry name" value="CADHERIN"/>
</dbReference>
<feature type="disulfide bond" evidence="17">
    <location>
        <begin position="956"/>
        <end position="965"/>
    </location>
</feature>
<dbReference type="Gene3D" id="2.60.40.60">
    <property type="entry name" value="Cadherins"/>
    <property type="match status" value="8"/>
</dbReference>
<dbReference type="InterPro" id="IPR001791">
    <property type="entry name" value="Laminin_G"/>
</dbReference>
<keyword evidence="8" id="KW-0677">Repeat</keyword>
<feature type="transmembrane region" description="Helical" evidence="19">
    <location>
        <begin position="1949"/>
        <end position="1968"/>
    </location>
</feature>
<feature type="domain" description="Cadherin" evidence="24">
    <location>
        <begin position="147"/>
        <end position="251"/>
    </location>
</feature>
<evidence type="ECO:0000256" key="1">
    <source>
        <dbReference type="ARBA" id="ARBA00002066"/>
    </source>
</evidence>
<dbReference type="PRINTS" id="PR00249">
    <property type="entry name" value="GPCRSECRETIN"/>
</dbReference>
<evidence type="ECO:0000256" key="10">
    <source>
        <dbReference type="ARBA" id="ARBA00022989"/>
    </source>
</evidence>
<feature type="disulfide bond" evidence="17">
    <location>
        <begin position="1155"/>
        <end position="1164"/>
    </location>
</feature>
<dbReference type="InterPro" id="IPR046338">
    <property type="entry name" value="GAIN_dom_sf"/>
</dbReference>
<dbReference type="Pfam" id="PF01825">
    <property type="entry name" value="GPS"/>
    <property type="match status" value="1"/>
</dbReference>
<evidence type="ECO:0000256" key="9">
    <source>
        <dbReference type="ARBA" id="ARBA00022837"/>
    </source>
</evidence>
<evidence type="ECO:0000256" key="8">
    <source>
        <dbReference type="ARBA" id="ARBA00022737"/>
    </source>
</evidence>
<dbReference type="CDD" id="cd00110">
    <property type="entry name" value="LamG"/>
    <property type="match status" value="1"/>
</dbReference>
<feature type="domain" description="EGF-like" evidence="21">
    <location>
        <begin position="1129"/>
        <end position="1165"/>
    </location>
</feature>
<dbReference type="PROSITE" id="PS00022">
    <property type="entry name" value="EGF_1"/>
    <property type="match status" value="4"/>
</dbReference>
<feature type="region of interest" description="Disordered" evidence="18">
    <location>
        <begin position="2148"/>
        <end position="2171"/>
    </location>
</feature>
<keyword evidence="26" id="KW-1185">Reference proteome</keyword>
<evidence type="ECO:0000259" key="21">
    <source>
        <dbReference type="PROSITE" id="PS50026"/>
    </source>
</evidence>
<comment type="caution">
    <text evidence="25">The sequence shown here is derived from an EMBL/GenBank/DDBJ whole genome shotgun (WGS) entry which is preliminary data.</text>
</comment>
<feature type="domain" description="Cadherin" evidence="24">
    <location>
        <begin position="41"/>
        <end position="146"/>
    </location>
</feature>
<evidence type="ECO:0000256" key="14">
    <source>
        <dbReference type="ARBA" id="ARBA00023278"/>
    </source>
</evidence>
<keyword evidence="11 19" id="KW-0472">Membrane</keyword>
<evidence type="ECO:0000313" key="26">
    <source>
        <dbReference type="Proteomes" id="UP001165941"/>
    </source>
</evidence>
<feature type="compositionally biased region" description="Low complexity" evidence="18">
    <location>
        <begin position="2428"/>
        <end position="2461"/>
    </location>
</feature>
<dbReference type="InterPro" id="IPR000742">
    <property type="entry name" value="EGF"/>
</dbReference>
<dbReference type="Gene3D" id="2.60.220.50">
    <property type="match status" value="1"/>
</dbReference>
<sequence>MESYELVVEASDQGQEPGPRSATVRVHITVLDENDNAPQFSEKRYVAQVREDVRPHTVVLRVSATDRDKDANGLVHYNIISGNSRGHFAIDSLTGEIQVVAPLDFEAEREYALRIRAQDAGRPPLSNNTGLASIQVVDINDHTPIFVSTPFQVSVLENAPLGHSVIHIQAVDADHGENARLEYSLTGVASDTPFVINSATGWVSVSGPLDRESVEHYFFGVEARDHGSPPLSASASVTVTVLDVNDNRPEFTMKEYHLRLNEDATVGTSVVSVTAVDRDANSAISYQITGGNTRNRFAISSQGGVGLVTLALPLDYKQERYFKLVLTASDRALHDHCYVHINITDANTHRPVFQSAHYSVSVNEDRPVGSTVVVISASDDDVGENARITYLLEDNLPQFRIDADSGAITLQASLDYEDQMTYTLAITARDNGIPQKADTTYVEVMVNDVNDNPPQFVASHYRGLVSEDAPPFTSILQISATDRDAHANGRVQYTFQNGEDGDGDFTIEPTSGIVRTVRRLDREAVPVYELTAYAVDRGVPPLRTPVSIQVMVQDVNDNAPVFPAEEFEVRVKENSIVGSVVAQITAVDPDEGPNAHIMYQIVEGNIPELFQMDIFSGELTALIDLDYEARQEYVIVVQATSAPLVSRATVHVRLVDQNDNSPVLNNFQILFNNYVSNHSDTFPSGIIGRIPAYDPDVSDHLFYSFERGNELQLLVVNQTSGELRLSRKLDNNRPLVASMLVTVTDGLHSVTAQCVLRVIIITEELLANSLTVRLENMWQERFLSPLLGHFLEGVAAVLATPAEDVFIFNIQNDTDVGGTVLNVSFSALAPRGAGAGSAGPWFSSEELQEQLYVRRAALAARSLLDVLPFDDNVCLREPCENYMKCVSVLRFDSSAPFLASASTLFRPIQPIAGLRCRCPPGFTGDFCETELDLCYSNPCRNGGACARREGGYTCVCRPRFTGEDCELDTEAGRCVPGVCRNGGTCANGPDGGFRCQCPAGGAFEGPRCEVAARSFPPSSFVMFRGLRQRFHLTLSLSFATVQPSGLLFYNGRLNEKHDFLALELVAGQVRLTYSTGPLLLGGVPNLPENFPVSHKDFVGCMRDLHIDGRQVDMASFVANNGTMAGCQAKLHFCDSGPCKNSGFCSERWGGFSCDCPVGFGGKDCRLTMAHPHHFRGNGTLSWDFGNDMAVSVPWYLGLAFRTRAKQGVLMQVQAGPHSTLLCQDTLAVGSELQGLKVKRLHVGGLPPSSEEEAPKGLVGCIQGVWLGSTPSGSPALLPPSHRVNVEPGCVVTNACASGPCPPHADCRDLWQTFSCTCWPGYYGPGCVDACLLNPCQNQGSCRHLPGAPHGYTCDCVGGYFGHHCEHRMDQQCPRGWWGSPTCGPCNCDVHKGFDPNCNKTNGQCHCKGLWVPPHILIEPPSVSLGFWAGLRGAGAAVRLCDEDQGWLEPDLFNCTSPAFRELSLLLDGLELNKTVLDTVEAKKLAQRLREVTGHTDHYFSQDVRVTARLLAHLLAFESHQQGFGLTATQDAHFNENLLWAGSALLAPETGDLWAALGQRAPGGSPGSAGLVQHLEEYAATLARNMELTYLNPVGLVTPNIMLSIDRMEHPSPSRGTRRYPRYHSNLFRGQDAWDPHTHVLLPSQAPRLSPPGALSTSGSSMENSTTSSVAPPPAPPEPETEPGISIVILLVYRTLGGLLPAQFQAERRGARADQHGMWTARDCELVHRNGSHARCRCSRTGTFGVLMDASPRERLEGDLELLAVFTHVVIAVSVAVLLLTAAVLLSLRSLKSNMRGIHANVAAALGVAELLFLLGIHRTQNQLLCTAVAILLHYFFLSTFAWLLVQGLHLYRMQVEPRNVDRGAMRFYHALGWGVPAVLLGLAVGLDPEGYGTPDFCWISIHEPLIWSFAGPVVLVIMMNGTMFLLAARTSCSSGQREAKKTSALTIRSSFLLLLLVSASWLFGLLAVNHSILAFHYLHAGLCGLQGLAVLLLFCVLNADARAAWTPACLGRKAAPEEARPAPGTGPGAYNNTALFEESGLIRITLGASTISSVSSARSGRTQDQDSQRGRSYLRDNILVRHGSAADHTDHGLQTHAGPTDLDVAIFHRDAGGDVDGNDLLSYWPALGGCEAAPCALQTWGSERRLGLDTSKDTANNNQPDLALTSGDETSLGRAQHQRKGILKNRLQYPLVPQTRGAPELSWCRAATLGHRAVPAASYGRIYAGGGTGSLSQPASRYSSREQLDLLLRRQLSRERLEEAPAPVLRPLSRPGSQERLDAVPGRLEPRDRGSTLPRRQPPRDYPGAVAGRFGSRDALDLGTPCEWLSTLPPPHGAQDLDPQPPPLPLSPQRQLSRDPLLPSRPLDSLSKSSNSGERLDHVPSRHPSREGLGPPPQLLRVRGDPASGPSHGPSTEQLDILSSILASFNSSALSSAVQSSSTPSGPHTTATPSATASALGPSTPCSATSHSISELSPDSE</sequence>
<keyword evidence="6 19" id="KW-0812">Transmembrane</keyword>
<feature type="domain" description="Cadherin" evidence="24">
    <location>
        <begin position="2"/>
        <end position="40"/>
    </location>
</feature>
<evidence type="ECO:0000256" key="11">
    <source>
        <dbReference type="ARBA" id="ARBA00023136"/>
    </source>
</evidence>
<keyword evidence="10 19" id="KW-1133">Transmembrane helix</keyword>
<feature type="disulfide bond" evidence="17">
    <location>
        <begin position="1355"/>
        <end position="1364"/>
    </location>
</feature>
<evidence type="ECO:0000259" key="23">
    <source>
        <dbReference type="PROSITE" id="PS50261"/>
    </source>
</evidence>
<feature type="region of interest" description="Disordered" evidence="18">
    <location>
        <begin position="2428"/>
        <end position="2477"/>
    </location>
</feature>
<dbReference type="InterPro" id="IPR001881">
    <property type="entry name" value="EGF-like_Ca-bd_dom"/>
</dbReference>
<dbReference type="SMART" id="SM00181">
    <property type="entry name" value="EGF"/>
    <property type="match status" value="6"/>
</dbReference>
<feature type="compositionally biased region" description="Basic and acidic residues" evidence="18">
    <location>
        <begin position="2374"/>
        <end position="2386"/>
    </location>
</feature>
<feature type="domain" description="Cadherin" evidence="24">
    <location>
        <begin position="457"/>
        <end position="562"/>
    </location>
</feature>
<evidence type="ECO:0000256" key="13">
    <source>
        <dbReference type="ARBA" id="ARBA00023180"/>
    </source>
</evidence>
<feature type="domain" description="EGF-like" evidence="21">
    <location>
        <begin position="970"/>
        <end position="1009"/>
    </location>
</feature>
<feature type="domain" description="Cadherin" evidence="24">
    <location>
        <begin position="354"/>
        <end position="456"/>
    </location>
</feature>
<comment type="caution">
    <text evidence="17">Lacks conserved residue(s) required for the propagation of feature annotation.</text>
</comment>
<evidence type="ECO:0000259" key="24">
    <source>
        <dbReference type="PROSITE" id="PS50268"/>
    </source>
</evidence>
<evidence type="ECO:0000256" key="18">
    <source>
        <dbReference type="SAM" id="MobiDB-lite"/>
    </source>
</evidence>
<dbReference type="Proteomes" id="UP001165941">
    <property type="component" value="Unassembled WGS sequence"/>
</dbReference>
<feature type="domain" description="GAIN-B" evidence="22">
    <location>
        <begin position="1573"/>
        <end position="1753"/>
    </location>
</feature>
<evidence type="ECO:0000256" key="4">
    <source>
        <dbReference type="ARBA" id="ARBA00022475"/>
    </source>
</evidence>
<name>A0ABX0S4B1_PONBL</name>
<evidence type="ECO:0000259" key="20">
    <source>
        <dbReference type="PROSITE" id="PS50025"/>
    </source>
</evidence>
<feature type="transmembrane region" description="Helical" evidence="19">
    <location>
        <begin position="1823"/>
        <end position="1845"/>
    </location>
</feature>
<dbReference type="Pfam" id="PF00008">
    <property type="entry name" value="EGF"/>
    <property type="match status" value="2"/>
</dbReference>
<keyword evidence="9 16" id="KW-0106">Calcium</keyword>
<dbReference type="InterPro" id="IPR000203">
    <property type="entry name" value="GPS"/>
</dbReference>
<dbReference type="PROSITE" id="PS00650">
    <property type="entry name" value="G_PROTEIN_RECEP_F2_2"/>
    <property type="match status" value="1"/>
</dbReference>
<dbReference type="PANTHER" id="PTHR24026:SF38">
    <property type="entry name" value="CADHERIN EGF LAG SEVEN-PASS G-TYPE RECEPTOR 3"/>
    <property type="match status" value="1"/>
</dbReference>
<dbReference type="InterPro" id="IPR017983">
    <property type="entry name" value="GPCR_2_secretin-like_CS"/>
</dbReference>
<dbReference type="SMART" id="SM00112">
    <property type="entry name" value="CA"/>
    <property type="match status" value="7"/>
</dbReference>
<dbReference type="Pfam" id="PF00028">
    <property type="entry name" value="Cadherin"/>
    <property type="match status" value="6"/>
</dbReference>
<feature type="transmembrane region" description="Helical" evidence="19">
    <location>
        <begin position="1906"/>
        <end position="1928"/>
    </location>
</feature>
<feature type="domain" description="Laminin G" evidence="20">
    <location>
        <begin position="1010"/>
        <end position="1289"/>
    </location>
</feature>
<dbReference type="PROSITE" id="PS50261">
    <property type="entry name" value="G_PROTEIN_RECEP_F2_4"/>
    <property type="match status" value="1"/>
</dbReference>
<feature type="domain" description="G-protein coupled receptors family 2 profile 2" evidence="23">
    <location>
        <begin position="1762"/>
        <end position="1998"/>
    </location>
</feature>
<evidence type="ECO:0000259" key="22">
    <source>
        <dbReference type="PROSITE" id="PS50221"/>
    </source>
</evidence>
<feature type="disulfide bond" evidence="17">
    <location>
        <begin position="918"/>
        <end position="927"/>
    </location>
</feature>
<proteinExistence type="predicted"/>
<feature type="region of interest" description="Disordered" evidence="18">
    <location>
        <begin position="1641"/>
        <end position="1680"/>
    </location>
</feature>
<keyword evidence="3" id="KW-0217">Developmental protein</keyword>
<dbReference type="InterPro" id="IPR057244">
    <property type="entry name" value="GAIN_B"/>
</dbReference>
<dbReference type="CDD" id="cd00055">
    <property type="entry name" value="EGF_Lam"/>
    <property type="match status" value="1"/>
</dbReference>
<keyword evidence="12 17" id="KW-1015">Disulfide bond</keyword>
<keyword evidence="14" id="KW-0379">Hydroxylation</keyword>
<dbReference type="EMBL" id="PGGH01139882">
    <property type="protein sequence ID" value="NIG59918.1"/>
    <property type="molecule type" value="Genomic_DNA"/>
</dbReference>
<dbReference type="SUPFAM" id="SSF49899">
    <property type="entry name" value="Concanavalin A-like lectins/glucanases"/>
    <property type="match status" value="2"/>
</dbReference>
<dbReference type="SUPFAM" id="SSF81321">
    <property type="entry name" value="Family A G protein-coupled receptor-like"/>
    <property type="match status" value="1"/>
</dbReference>
<evidence type="ECO:0000256" key="3">
    <source>
        <dbReference type="ARBA" id="ARBA00022473"/>
    </source>
</evidence>
<evidence type="ECO:0000256" key="6">
    <source>
        <dbReference type="ARBA" id="ARBA00022692"/>
    </source>
</evidence>
<feature type="domain" description="EGF-like" evidence="21">
    <location>
        <begin position="930"/>
        <end position="966"/>
    </location>
</feature>
<keyword evidence="15" id="KW-0424">Laminin EGF-like domain</keyword>
<dbReference type="CDD" id="cd11304">
    <property type="entry name" value="Cadherin_repeat"/>
    <property type="match status" value="8"/>
</dbReference>
<feature type="transmembrane region" description="Helical" evidence="19">
    <location>
        <begin position="1761"/>
        <end position="1785"/>
    </location>
</feature>
<dbReference type="InterPro" id="IPR056286">
    <property type="entry name" value="Cadherin_CELSR1-3_9th"/>
</dbReference>
<dbReference type="InterPro" id="IPR032471">
    <property type="entry name" value="AGRL2-4_GAIN_subdom_A"/>
</dbReference>
<evidence type="ECO:0000256" key="7">
    <source>
        <dbReference type="ARBA" id="ARBA00022729"/>
    </source>
</evidence>
<feature type="compositionally biased region" description="Polar residues" evidence="18">
    <location>
        <begin position="2462"/>
        <end position="2477"/>
    </location>
</feature>
<feature type="domain" description="EGF-like" evidence="21">
    <location>
        <begin position="1291"/>
        <end position="1324"/>
    </location>
</feature>
<feature type="domain" description="EGF-like" evidence="21">
    <location>
        <begin position="1327"/>
        <end position="1365"/>
    </location>
</feature>
<evidence type="ECO:0000256" key="12">
    <source>
        <dbReference type="ARBA" id="ARBA00023157"/>
    </source>
</evidence>
<dbReference type="SMART" id="SM00179">
    <property type="entry name" value="EGF_CA"/>
    <property type="match status" value="5"/>
</dbReference>
<feature type="transmembrane region" description="Helical" evidence="19">
    <location>
        <begin position="1797"/>
        <end position="1817"/>
    </location>
</feature>
<organism evidence="25 26">
    <name type="scientific">Pontoporia blainvillei</name>
    <name type="common">Franciscana</name>
    <name type="synonym">Delphinus blainvillei</name>
    <dbReference type="NCBI Taxonomy" id="48723"/>
    <lineage>
        <taxon>Eukaryota</taxon>
        <taxon>Metazoa</taxon>
        <taxon>Chordata</taxon>
        <taxon>Craniata</taxon>
        <taxon>Vertebrata</taxon>
        <taxon>Euteleostomi</taxon>
        <taxon>Mammalia</taxon>
        <taxon>Eutheria</taxon>
        <taxon>Laurasiatheria</taxon>
        <taxon>Artiodactyla</taxon>
        <taxon>Whippomorpha</taxon>
        <taxon>Cetacea</taxon>
        <taxon>Odontoceti</taxon>
        <taxon>Pontoporiidae</taxon>
        <taxon>Pontoporia</taxon>
    </lineage>
</organism>
<dbReference type="SMART" id="SM00303">
    <property type="entry name" value="GPS"/>
    <property type="match status" value="1"/>
</dbReference>
<evidence type="ECO:0000256" key="19">
    <source>
        <dbReference type="SAM" id="Phobius"/>
    </source>
</evidence>
<dbReference type="PROSITE" id="PS50026">
    <property type="entry name" value="EGF_3"/>
    <property type="match status" value="6"/>
</dbReference>
<keyword evidence="13" id="KW-0325">Glycoprotein</keyword>
<dbReference type="SUPFAM" id="SSF57196">
    <property type="entry name" value="EGF/Laminin"/>
    <property type="match status" value="3"/>
</dbReference>
<keyword evidence="25" id="KW-0675">Receptor</keyword>
<dbReference type="Pfam" id="PF02210">
    <property type="entry name" value="Laminin_G_2"/>
    <property type="match status" value="1"/>
</dbReference>
<feature type="domain" description="EGF-like" evidence="21">
    <location>
        <begin position="870"/>
        <end position="928"/>
    </location>
</feature>
<dbReference type="SMART" id="SM00282">
    <property type="entry name" value="LamG"/>
    <property type="match status" value="1"/>
</dbReference>
<dbReference type="PROSITE" id="PS01186">
    <property type="entry name" value="EGF_2"/>
    <property type="match status" value="3"/>
</dbReference>